<keyword evidence="3" id="KW-0548">Nucleotidyltransferase</keyword>
<dbReference type="GO" id="GO:0003968">
    <property type="term" value="F:RNA-directed RNA polymerase activity"/>
    <property type="evidence" value="ECO:0007669"/>
    <property type="project" value="UniProtKB-KW"/>
</dbReference>
<feature type="transmembrane region" description="Helical" evidence="5">
    <location>
        <begin position="803"/>
        <end position="824"/>
    </location>
</feature>
<feature type="transmembrane region" description="Helical" evidence="5">
    <location>
        <begin position="2284"/>
        <end position="2302"/>
    </location>
</feature>
<dbReference type="Gene3D" id="3.40.50.300">
    <property type="entry name" value="P-loop containing nucleotide triphosphate hydrolases"/>
    <property type="match status" value="1"/>
</dbReference>
<feature type="transmembrane region" description="Helical" evidence="5">
    <location>
        <begin position="927"/>
        <end position="945"/>
    </location>
</feature>
<keyword evidence="1 7" id="KW-0696">RNA-directed RNA polymerase</keyword>
<dbReference type="SUPFAM" id="SSF56672">
    <property type="entry name" value="DNA/RNA polymerases"/>
    <property type="match status" value="1"/>
</dbReference>
<feature type="compositionally biased region" description="Basic residues" evidence="4">
    <location>
        <begin position="8"/>
        <end position="22"/>
    </location>
</feature>
<organism evidence="7">
    <name type="scientific">Lentinula edodes hypovirus 1</name>
    <dbReference type="NCBI Taxonomy" id="2778981"/>
    <lineage>
        <taxon>Viruses</taxon>
        <taxon>Riboviria</taxon>
        <taxon>Orthornavirae</taxon>
        <taxon>Pisuviricota</taxon>
        <taxon>Duplopiviricetes</taxon>
        <taxon>Durnavirales</taxon>
        <taxon>Hypoviridae</taxon>
    </lineage>
</organism>
<feature type="region of interest" description="Disordered" evidence="4">
    <location>
        <begin position="1"/>
        <end position="40"/>
    </location>
</feature>
<keyword evidence="2" id="KW-0808">Transferase</keyword>
<feature type="transmembrane region" description="Helical" evidence="5">
    <location>
        <begin position="983"/>
        <end position="1001"/>
    </location>
</feature>
<dbReference type="PROSITE" id="PS51192">
    <property type="entry name" value="HELICASE_ATP_BIND_1"/>
    <property type="match status" value="1"/>
</dbReference>
<feature type="transmembrane region" description="Helical" evidence="5">
    <location>
        <begin position="2314"/>
        <end position="2335"/>
    </location>
</feature>
<name>A0A7S6Z314_9VIRU</name>
<reference evidence="7" key="1">
    <citation type="submission" date="2019-11" db="EMBL/GenBank/DDBJ databases">
        <title>High-throughput sequencing reveals mycoviral diversity and a harmful negative-stranded RNA virus LeNSRV1 in edible mushroom Lentinula edodes.</title>
        <authorList>
            <person name="Guo M."/>
            <person name="Bian Y."/>
            <person name="Xu Z."/>
        </authorList>
    </citation>
    <scope>NUCLEOTIDE SEQUENCE</scope>
    <source>
        <strain evidence="7">Le8WIL</strain>
    </source>
</reference>
<dbReference type="InterPro" id="IPR043502">
    <property type="entry name" value="DNA/RNA_pol_sf"/>
</dbReference>
<keyword evidence="5" id="KW-0472">Membrane</keyword>
<feature type="transmembrane region" description="Helical" evidence="5">
    <location>
        <begin position="1116"/>
        <end position="1134"/>
    </location>
</feature>
<evidence type="ECO:0000256" key="4">
    <source>
        <dbReference type="SAM" id="MobiDB-lite"/>
    </source>
</evidence>
<dbReference type="InterPro" id="IPR027417">
    <property type="entry name" value="P-loop_NTPase"/>
</dbReference>
<feature type="transmembrane region" description="Helical" evidence="5">
    <location>
        <begin position="957"/>
        <end position="977"/>
    </location>
</feature>
<protein>
    <submittedName>
        <fullName evidence="7">RNA-dependent RNA polymerase</fullName>
    </submittedName>
</protein>
<accession>A0A7S6Z314</accession>
<dbReference type="SUPFAM" id="SSF52540">
    <property type="entry name" value="P-loop containing nucleoside triphosphate hydrolases"/>
    <property type="match status" value="1"/>
</dbReference>
<evidence type="ECO:0000256" key="5">
    <source>
        <dbReference type="SAM" id="Phobius"/>
    </source>
</evidence>
<feature type="domain" description="Helicase ATP-binding" evidence="6">
    <location>
        <begin position="2426"/>
        <end position="2587"/>
    </location>
</feature>
<keyword evidence="5" id="KW-0812">Transmembrane</keyword>
<evidence type="ECO:0000313" key="7">
    <source>
        <dbReference type="EMBL" id="QOX06043.1"/>
    </source>
</evidence>
<proteinExistence type="predicted"/>
<keyword evidence="5" id="KW-1133">Transmembrane helix</keyword>
<dbReference type="EMBL" id="MN744719">
    <property type="protein sequence ID" value="QOX06043.1"/>
    <property type="molecule type" value="Genomic_RNA"/>
</dbReference>
<dbReference type="InterPro" id="IPR014001">
    <property type="entry name" value="Helicase_ATP-bd"/>
</dbReference>
<evidence type="ECO:0000256" key="3">
    <source>
        <dbReference type="ARBA" id="ARBA00022695"/>
    </source>
</evidence>
<evidence type="ECO:0000256" key="2">
    <source>
        <dbReference type="ARBA" id="ARBA00022679"/>
    </source>
</evidence>
<sequence length="2902" mass="321848">MANVFFRAQKRSNRRRGRKGGNSKRSGSRPSQGRVPKKISLGGYRNVPREELLERLHNYKDWLLTQQGGEDVWAAIGMAVATEGQRQARTGIKDKDFRNNLRGYLSMKAWNKLMHALNGNIAFGGYVLAWVRRVFGFTGEDYRTTVELTDNESYSVSIKKVRKHEPVDISFDTPTLEYTPDVMMSSLLSSGFCSHCEFCPRQSGIRLSRSVDYSSTLVTLGGVTRTAVASWWIAMPYICVHYSARDAEWVASLFKATNGFPIADAIVRPMNVPTAKIGPSGCGHEPLVEGDPFDPLGPISTGMMYRPQETNDGHRCPVCNPHEPHYTSKALGDAIFGTPSDVFRSQIIMATFLLGHHRAAQIIRNLRVAEVGIVSLSDGYGFSPTWSSPVRTVIVLASTFDVALPEGPWDFVVVQLNSFGGSRSVALSRIIVASMVPPSVTVYTLNARTEGVFVPSYVDFPDVPIVSCYRSNLVTPSAGVARIPGGSLRCASTVDLLRLVRHAAYYGVDELIMLTSPFVLIAASSPCDPEDAVRTPQWSWACTAYYQVRRVPLFVKVSRTSRQVAAQALRRLSAAVIDIPPSAGAGSLHVADLRDWDAPGRWLAENPVSRSETHVISFVTFGTRGDHVPLRPVMCYLASLGFNVFHIPATTQDEGVRMLAEAETEGISSYSAALWSDVIVGTQAVRGTVFAPSMLNSGHVSFTYEGPSWWVAPSRFALPFGLDVLKRLFFDPTDLMRVAPFPDVECVPRSSGLDDFETFVPNTGGRQRAVFVQGSTSNVMAPDGVPVLPVPSDHPTELAKYDIAYVTGLGTAYTAAAAGCRVFMMSDLLDRNVKNNTNAGLGMKFGTSPERILSHYALVDYHHARRVWPLMSFWGKLHLLRLTLNRHGIRLLFGLMTLFVVLIRIPRRIHLGPGFAASTFMLLFSEPTPTLLLAVMVVVRVVTVYGSYYPAVIIRSFFSITSALISGLDSVLVYLFYYSGYSFVASCLLAWITFLTGRFAYHVSLASYAAVINPKSYLQARYFWIGILPVVHTRFINLDHTLIAEGEFTGPQGAFVPYYWKVKDHDDANDPDHWMLTIPLTVEWNEIAGSRVPGGYYSIFHNCQTMTLNAVSVARVRLGLAIFVLLPLTLFTSVAMFCYFVLTVVCVFFMALTAPVYAIARVNKRRQVNMVFEKAWFSLGAALTPADGLFDWTMRMSLIAQWQWSTSSSALGKMLLELPNELSADDAVAHLSSIYMRETGSSMPISLRELFRRLLGLARPAPQEDAVVRLPNLDDILTGEHASREIYEALYLHLENGDGDAFIEHLADLLRAFTYGEEETNILVTIYEGFTRFWYADIEEDEAIRQLSDVSGPIPAHLNRFIRYFFFKDAPDVEDVDGAIDEETIEAAGEIVATLVQNGSDFEETLKAVAMEYAGYEHIASGGSEGPDYALAMFNEYMAVVDKMRVHYDNLSAWAYHVREIAVEHGVFIYAPLEFMTLLTGRVVADMSRLAAIVVQPLLARWEVTVPGTPLRNALVVAFASFLDIIDVRHRVTPKPAWALLLGHHKFRLSRGDAMLASFVSTRYVRPDSYQEWASKMIEAMRSKEVNVDVLLQDPPTRALFFPRKTYGIKSNEQFIEDFDVTIHETERELRRLRATIKHGGSPAIDQAWLATAENMAVSLSRYTVERPVVNLRGHAKIIEASDALFDQFSEMYDQPRGMSVGGVIAASVWKYSPGLPFIPVFKSRAEIKNSAWIHAFRQAAERLLASGEFPGIALHAFPKNQLVSLDSLQAGKPIRTVTAGDRLTATMYNTLAMERNKRPPPSRALILPGFTRTEGGMLEVYQRLAAQPHFFTGDAHRFDSTVVSELAIEAPVRLWQRGVQGNWGERTTTTFMRAYYQGLADGIIVNLKDGTVVRKTGGGATGSAATSPDNRDWVRVALIATWSIVTGLPCVDFFDHVVLANASDDIAFSCDDLTLSKVVEWREALKAEYGVAFDFEPGVDVSGILHLRVVDNPDFDSYVSVGVTPPETSIAHDPARLFTMRSEYRADRMNHQWLRDYDIVATQAVGHSLLTAHHPSAYSDIAIDYEEAALGMMCHFFKQVEVEKLFDDYGNVVSCQIHVTCAEPAAPLLKLASRYPPSQRDQWIYSSQKRARTWLKAKRLPSYLEVFKMWVSAPPPDRAVSRRYRKLPFNVASPFVDTLRNGTDYVTSVIRMYPAALKKLEGEPDLVYIPGRFVSTDHTYERYIFYRACDRLGRPPTFSEMSSLIRQSPFQGATDLYGFMLRVRDGLESDKLLQPTPKDKSTVALRVVCSMIVYTVSDAILRWLTQFRILGTFLYVVFAFLLGADTVYAALSLAHWIGTGMASQAVSNIVLKDPYLVLKILSVTIVNAVPFPWVPEGLYELLTHVRWISDVFLVGAQTRMFIPQSVQGHLSPPRDTPMAPICGQLLTVQRQFTSLLVANMGSGKSTLLPSYLLQEGVDRVILLMPTNLLVNSYTNEFVAQDLIHLHKKGTRENLPVRGICVMTYGMYLTLFPHGVMPSQERPSDNLGDVRNTAVLLDEVGLGSGDQAVALVLSRACLFRMVVGLTGTPSSSLCSAFDRRFSITVRRRFLMEVRLHDEEWPLLCGRALGSTGTTGRMLAIYPARNQADRLCASLMASHGLRATVVSRENPQAPLDGHVIATSIADTGVNILPPPGSLADSGLVVMKFPSIVAVNDDLGNAFPASSSSAARDSLYHSCFMWSSQSIADQRANRVGRAANGLVFRPPKAGTGPELAGGVSITMLMSLRREVHRQVISALSMGWPLSSTGDGVSGWLSFDIARARAIDPSFVTRQVEAFALWMLTVDVGGISNARQELLFNRGSSEQLIACYNAQGLEAPEPQVFTDALYDFRLLQAVSVQLIDAPLRARRLMAFDPIGNQWLMV</sequence>
<evidence type="ECO:0000256" key="1">
    <source>
        <dbReference type="ARBA" id="ARBA00022484"/>
    </source>
</evidence>
<feature type="transmembrane region" description="Helical" evidence="5">
    <location>
        <begin position="889"/>
        <end position="907"/>
    </location>
</feature>
<feature type="transmembrane region" description="Helical" evidence="5">
    <location>
        <begin position="1140"/>
        <end position="1160"/>
    </location>
</feature>
<evidence type="ECO:0000259" key="6">
    <source>
        <dbReference type="PROSITE" id="PS51192"/>
    </source>
</evidence>